<protein>
    <submittedName>
        <fullName evidence="3">Uncharacterized protein</fullName>
    </submittedName>
</protein>
<organism evidence="3">
    <name type="scientific">Oscillatoriales cyanobacterium SpSt-418</name>
    <dbReference type="NCBI Taxonomy" id="2282169"/>
    <lineage>
        <taxon>Bacteria</taxon>
        <taxon>Bacillati</taxon>
        <taxon>Cyanobacteriota</taxon>
        <taxon>Cyanophyceae</taxon>
        <taxon>Oscillatoriophycideae</taxon>
        <taxon>Oscillatoriales</taxon>
    </lineage>
</organism>
<reference evidence="3" key="1">
    <citation type="journal article" date="2020" name="mSystems">
        <title>Genome- and Community-Level Interaction Insights into Carbon Utilization and Element Cycling Functions of Hydrothermarchaeota in Hydrothermal Sediment.</title>
        <authorList>
            <person name="Zhou Z."/>
            <person name="Liu Y."/>
            <person name="Xu W."/>
            <person name="Pan J."/>
            <person name="Luo Z.H."/>
            <person name="Li M."/>
        </authorList>
    </citation>
    <scope>NUCLEOTIDE SEQUENCE [LARGE SCALE GENOMIC DNA]</scope>
    <source>
        <strain evidence="3">SpSt-418</strain>
    </source>
</reference>
<sequence length="287" mass="33539">MLRTHKEFFGKVSQQTKNTFLPCDIDNFISNLYLKIYTVDSIIQNHTLYAFYKLLLTDLEAWKVRRVMGKVKSSSILEEARVSIGEKSFFPKYLRFCPECLHENLNQYGESYWSRLHNIPGICVCLLHNSYLLESSVLVQAQNIEYQAANLETCRASQKKALDDQKTLHILSNFAEEVQRVMNTNFSFKGLAWLRKKYLECLTEKSYLKVSKTGKVDFNYQKFTNDFIEYYGVNFLNRIHPLLKDRTEAYLTHCLLACDIEIKIDRVTHLLLMNFLASSITNFLSKA</sequence>
<evidence type="ECO:0000313" key="3">
    <source>
        <dbReference type="EMBL" id="HFM97241.1"/>
    </source>
</evidence>
<feature type="domain" description="TniQ" evidence="1">
    <location>
        <begin position="16"/>
        <end position="131"/>
    </location>
</feature>
<comment type="caution">
    <text evidence="3">The sequence shown here is derived from an EMBL/GenBank/DDBJ whole genome shotgun (WGS) entry which is preliminary data.</text>
</comment>
<accession>A0A7C3PNC2</accession>
<feature type="domain" description="Transposon Tn7 transposition protein TnsD C-terminal" evidence="2">
    <location>
        <begin position="175"/>
        <end position="286"/>
    </location>
</feature>
<dbReference type="EMBL" id="DSRU01000064">
    <property type="protein sequence ID" value="HFM97241.1"/>
    <property type="molecule type" value="Genomic_DNA"/>
</dbReference>
<evidence type="ECO:0000259" key="1">
    <source>
        <dbReference type="Pfam" id="PF06527"/>
    </source>
</evidence>
<proteinExistence type="predicted"/>
<dbReference type="Pfam" id="PF15978">
    <property type="entry name" value="TnsD"/>
    <property type="match status" value="1"/>
</dbReference>
<name>A0A7C3PNC2_9CYAN</name>
<gene>
    <name evidence="3" type="ORF">ENR64_05615</name>
</gene>
<dbReference type="InterPro" id="IPR032750">
    <property type="entry name" value="TnsD_C"/>
</dbReference>
<dbReference type="InterPro" id="IPR009492">
    <property type="entry name" value="TniQ"/>
</dbReference>
<dbReference type="AlphaFoldDB" id="A0A7C3PNC2"/>
<evidence type="ECO:0000259" key="2">
    <source>
        <dbReference type="Pfam" id="PF15978"/>
    </source>
</evidence>
<dbReference type="Pfam" id="PF06527">
    <property type="entry name" value="TniQ"/>
    <property type="match status" value="1"/>
</dbReference>